<dbReference type="InterPro" id="IPR045246">
    <property type="entry name" value="Piwi_ago-like"/>
</dbReference>
<dbReference type="GO" id="GO:0003723">
    <property type="term" value="F:RNA binding"/>
    <property type="evidence" value="ECO:0007669"/>
    <property type="project" value="InterPro"/>
</dbReference>
<feature type="compositionally biased region" description="Gly residues" evidence="6">
    <location>
        <begin position="41"/>
        <end position="61"/>
    </location>
</feature>
<feature type="domain" description="Piwi" evidence="8">
    <location>
        <begin position="672"/>
        <end position="994"/>
    </location>
</feature>
<keyword evidence="10" id="KW-1185">Reference proteome</keyword>
<evidence type="ECO:0000259" key="7">
    <source>
        <dbReference type="PROSITE" id="PS50821"/>
    </source>
</evidence>
<dbReference type="GO" id="GO:0006417">
    <property type="term" value="P:regulation of translation"/>
    <property type="evidence" value="ECO:0007669"/>
    <property type="project" value="UniProtKB-KW"/>
</dbReference>
<dbReference type="PROSITE" id="PS50821">
    <property type="entry name" value="PAZ"/>
    <property type="match status" value="1"/>
</dbReference>
<dbReference type="Pfam" id="PF16486">
    <property type="entry name" value="ArgoN"/>
    <property type="match status" value="1"/>
</dbReference>
<evidence type="ECO:0000256" key="1">
    <source>
        <dbReference type="ARBA" id="ARBA00008201"/>
    </source>
</evidence>
<feature type="region of interest" description="Disordered" evidence="6">
    <location>
        <begin position="998"/>
        <end position="1024"/>
    </location>
</feature>
<dbReference type="InterPro" id="IPR032474">
    <property type="entry name" value="Argonaute_N"/>
</dbReference>
<dbReference type="PROSITE" id="PS50822">
    <property type="entry name" value="PIWI"/>
    <property type="match status" value="1"/>
</dbReference>
<sequence>MVRKKRSQLPGGGGGGESYESQQGGGGGDHSYQQHNHEAARGGGRPPQGGNRGYGGGGGRGTANANSNGNSNGNGGMPYHHHHHHQQQYGAEYGGGRGRGQGGRGGYGRGVGPSSGGYGLGAKSSIPDLHQATPAPYVAGVTLQPQPQPCSPSESVQAIQPIPTSSKSLRFPLRPGRGTTGTKCIVKANHFFAELPDKDLHQYDVTITPDIASRRLNRAVIKRLVDLYRQSQLGNRLPAYDGRKSLYTAGPLPFSSNEFKITLIEEDDTGSGGQRKEKEREFRVVIKFAARADLHHLELFLMGRQAEAPQEALQVLDIVLRELPTACYFPVGRSFYSPDLGRRQSLGEGLESWRGFYQSIRPTQMGLSLNIDMSSTAFIEPLPIIDFVNQLLNRDISSRPLSDADRVKIKKALRGIKVEVTHRGHMRRKYRITGLTSQTTRELTFPLDERGTMKSVVDYFHETYGFIIKHTQLPCLQVGNQQRSNYLPMEVCKIVEGQRYSRRLNERQITALLKVTCQRPHERERDIIQTVRQNAYHEDPYAQEFGIKISENLTLVEARILPAPRLKYHDTGREKDCLPRVGQWNMMNKKMVNGGTVNNWMCINFSGSVQDAVARRFCGELAQMCNVSGMAFNPEPVLSPVTAHPGHVERALKSRFHEAMTKLQPRGQELELLIAILPDNNGPLYGDLKRICETDLGLVSQCCLTKHVFKTNKQQYLANVTLKINVKVGGRNTVLVDALSRRIPLVSDRPTIIFGADVTHPHPGEDSSPSIAAVVASQDWPEVTKYAGLVSAQAHRQELIQDLFKTWQDPAKGTMSGGMIKELLISFRRSTGQKPQRIIFYRDGVSEGQFYQVLLYELDAIRKACASLEPDYQPPVTFVVVQKRHHTRLFANNHSDLRSVDKSGNILPGTVVDSKICHPTEFDFYLCSHAGIQGTSRPAHYHVLWDENNFSADGLQTLTNNLCYTYARCTRSVSVVPPAYYAHLAAFRARFYMEPQTSEGGSVTSGATTNGHGGGRGGHMSGRRAPVAANSAAVKPLPSLKDNVKKVMFYC</sequence>
<dbReference type="InterPro" id="IPR014811">
    <property type="entry name" value="ArgoL1"/>
</dbReference>
<evidence type="ECO:0000256" key="4">
    <source>
        <dbReference type="ARBA" id="ARBA00023158"/>
    </source>
</evidence>
<evidence type="ECO:0000313" key="10">
    <source>
        <dbReference type="Proteomes" id="UP001457282"/>
    </source>
</evidence>
<dbReference type="Pfam" id="PF08699">
    <property type="entry name" value="ArgoL1"/>
    <property type="match status" value="1"/>
</dbReference>
<dbReference type="InterPro" id="IPR036085">
    <property type="entry name" value="PAZ_dom_sf"/>
</dbReference>
<evidence type="ECO:0000256" key="2">
    <source>
        <dbReference type="ARBA" id="ARBA00022491"/>
    </source>
</evidence>
<dbReference type="Gene3D" id="3.30.420.10">
    <property type="entry name" value="Ribonuclease H-like superfamily/Ribonuclease H"/>
    <property type="match status" value="1"/>
</dbReference>
<evidence type="ECO:0000259" key="8">
    <source>
        <dbReference type="PROSITE" id="PS50822"/>
    </source>
</evidence>
<keyword evidence="4" id="KW-0943">RNA-mediated gene silencing</keyword>
<dbReference type="Pfam" id="PF02170">
    <property type="entry name" value="PAZ"/>
    <property type="match status" value="1"/>
</dbReference>
<dbReference type="InterPro" id="IPR032472">
    <property type="entry name" value="ArgoL2"/>
</dbReference>
<proteinExistence type="inferred from homology"/>
<dbReference type="SMART" id="SM01163">
    <property type="entry name" value="DUF1785"/>
    <property type="match status" value="1"/>
</dbReference>
<keyword evidence="5" id="KW-0687">Ribonucleoprotein</keyword>
<dbReference type="InterPro" id="IPR032473">
    <property type="entry name" value="Argonaute_Mid_dom"/>
</dbReference>
<dbReference type="FunFam" id="3.40.50.2300:FF:000110">
    <property type="entry name" value="Argonaute 10"/>
    <property type="match status" value="1"/>
</dbReference>
<dbReference type="CDD" id="cd04657">
    <property type="entry name" value="Piwi_ago-like"/>
    <property type="match status" value="1"/>
</dbReference>
<dbReference type="Pfam" id="PF16487">
    <property type="entry name" value="ArgoMid"/>
    <property type="match status" value="1"/>
</dbReference>
<dbReference type="SUPFAM" id="SSF101690">
    <property type="entry name" value="PAZ domain"/>
    <property type="match status" value="1"/>
</dbReference>
<dbReference type="AlphaFoldDB" id="A0AAW1WNX3"/>
<feature type="compositionally biased region" description="Gly residues" evidence="6">
    <location>
        <begin position="1011"/>
        <end position="1020"/>
    </location>
</feature>
<feature type="compositionally biased region" description="Gly residues" evidence="6">
    <location>
        <begin position="10"/>
        <end position="29"/>
    </location>
</feature>
<dbReference type="Gene3D" id="3.40.50.2300">
    <property type="match status" value="1"/>
</dbReference>
<feature type="region of interest" description="Disordered" evidence="6">
    <location>
        <begin position="1"/>
        <end position="112"/>
    </location>
</feature>
<dbReference type="GO" id="GO:0051607">
    <property type="term" value="P:defense response to virus"/>
    <property type="evidence" value="ECO:0007669"/>
    <property type="project" value="UniProtKB-ARBA"/>
</dbReference>
<evidence type="ECO:0000256" key="5">
    <source>
        <dbReference type="ARBA" id="ARBA00023274"/>
    </source>
</evidence>
<dbReference type="SUPFAM" id="SSF53098">
    <property type="entry name" value="Ribonuclease H-like"/>
    <property type="match status" value="1"/>
</dbReference>
<feature type="compositionally biased region" description="Gly residues" evidence="6">
    <location>
        <begin position="92"/>
        <end position="112"/>
    </location>
</feature>
<dbReference type="Gene3D" id="2.170.260.10">
    <property type="entry name" value="paz domain"/>
    <property type="match status" value="1"/>
</dbReference>
<dbReference type="CDD" id="cd02846">
    <property type="entry name" value="PAZ_argonaute_like"/>
    <property type="match status" value="1"/>
</dbReference>
<dbReference type="GO" id="GO:0031047">
    <property type="term" value="P:regulatory ncRNA-mediated gene silencing"/>
    <property type="evidence" value="ECO:0007669"/>
    <property type="project" value="UniProtKB-KW"/>
</dbReference>
<dbReference type="PANTHER" id="PTHR22891">
    <property type="entry name" value="EUKARYOTIC TRANSLATION INITIATION FACTOR 2C"/>
    <property type="match status" value="1"/>
</dbReference>
<accession>A0AAW1WNX3</accession>
<evidence type="ECO:0000256" key="6">
    <source>
        <dbReference type="SAM" id="MobiDB-lite"/>
    </source>
</evidence>
<dbReference type="FunFam" id="2.170.260.10:FF:000001">
    <property type="entry name" value="Protein argonaute-2"/>
    <property type="match status" value="1"/>
</dbReference>
<organism evidence="9 10">
    <name type="scientific">Rubus argutus</name>
    <name type="common">Southern blackberry</name>
    <dbReference type="NCBI Taxonomy" id="59490"/>
    <lineage>
        <taxon>Eukaryota</taxon>
        <taxon>Viridiplantae</taxon>
        <taxon>Streptophyta</taxon>
        <taxon>Embryophyta</taxon>
        <taxon>Tracheophyta</taxon>
        <taxon>Spermatophyta</taxon>
        <taxon>Magnoliopsida</taxon>
        <taxon>eudicotyledons</taxon>
        <taxon>Gunneridae</taxon>
        <taxon>Pentapetalae</taxon>
        <taxon>rosids</taxon>
        <taxon>fabids</taxon>
        <taxon>Rosales</taxon>
        <taxon>Rosaceae</taxon>
        <taxon>Rosoideae</taxon>
        <taxon>Rosoideae incertae sedis</taxon>
        <taxon>Rubus</taxon>
    </lineage>
</organism>
<comment type="caution">
    <text evidence="9">The sequence shown here is derived from an EMBL/GenBank/DDBJ whole genome shotgun (WGS) entry which is preliminary data.</text>
</comment>
<evidence type="ECO:0008006" key="11">
    <source>
        <dbReference type="Google" id="ProtNLM"/>
    </source>
</evidence>
<gene>
    <name evidence="9" type="ORF">M0R45_022942</name>
</gene>
<dbReference type="Pfam" id="PF16488">
    <property type="entry name" value="ArgoL2"/>
    <property type="match status" value="1"/>
</dbReference>
<dbReference type="InterPro" id="IPR036397">
    <property type="entry name" value="RNaseH_sf"/>
</dbReference>
<dbReference type="SMART" id="SM00950">
    <property type="entry name" value="Piwi"/>
    <property type="match status" value="1"/>
</dbReference>
<keyword evidence="3" id="KW-0810">Translation regulation</keyword>
<name>A0AAW1WNX3_RUBAR</name>
<dbReference type="EMBL" id="JBEDUW010000005">
    <property type="protein sequence ID" value="KAK9925671.1"/>
    <property type="molecule type" value="Genomic_DNA"/>
</dbReference>
<comment type="similarity">
    <text evidence="1">Belongs to the argonaute family. Ago subfamily.</text>
</comment>
<dbReference type="InterPro" id="IPR003100">
    <property type="entry name" value="PAZ_dom"/>
</dbReference>
<dbReference type="Proteomes" id="UP001457282">
    <property type="component" value="Unassembled WGS sequence"/>
</dbReference>
<feature type="domain" description="PAZ" evidence="7">
    <location>
        <begin position="383"/>
        <end position="496"/>
    </location>
</feature>
<feature type="compositionally biased region" description="Low complexity" evidence="6">
    <location>
        <begin position="62"/>
        <end position="71"/>
    </location>
</feature>
<dbReference type="Pfam" id="PF02171">
    <property type="entry name" value="Piwi"/>
    <property type="match status" value="1"/>
</dbReference>
<protein>
    <recommendedName>
        <fullName evidence="11">Argonaute 1</fullName>
    </recommendedName>
</protein>
<evidence type="ECO:0000256" key="3">
    <source>
        <dbReference type="ARBA" id="ARBA00022845"/>
    </source>
</evidence>
<dbReference type="InterPro" id="IPR012337">
    <property type="entry name" value="RNaseH-like_sf"/>
</dbReference>
<dbReference type="SMART" id="SM00949">
    <property type="entry name" value="PAZ"/>
    <property type="match status" value="1"/>
</dbReference>
<reference evidence="9 10" key="1">
    <citation type="journal article" date="2023" name="G3 (Bethesda)">
        <title>A chromosome-length genome assembly and annotation of blackberry (Rubus argutus, cv. 'Hillquist').</title>
        <authorList>
            <person name="Bruna T."/>
            <person name="Aryal R."/>
            <person name="Dudchenko O."/>
            <person name="Sargent D.J."/>
            <person name="Mead D."/>
            <person name="Buti M."/>
            <person name="Cavallini A."/>
            <person name="Hytonen T."/>
            <person name="Andres J."/>
            <person name="Pham M."/>
            <person name="Weisz D."/>
            <person name="Mascagni F."/>
            <person name="Usai G."/>
            <person name="Natali L."/>
            <person name="Bassil N."/>
            <person name="Fernandez G.E."/>
            <person name="Lomsadze A."/>
            <person name="Armour M."/>
            <person name="Olukolu B."/>
            <person name="Poorten T."/>
            <person name="Britton C."/>
            <person name="Davik J."/>
            <person name="Ashrafi H."/>
            <person name="Aiden E.L."/>
            <person name="Borodovsky M."/>
            <person name="Worthington M."/>
        </authorList>
    </citation>
    <scope>NUCLEOTIDE SEQUENCE [LARGE SCALE GENOMIC DNA]</scope>
    <source>
        <strain evidence="9">PI 553951</strain>
    </source>
</reference>
<evidence type="ECO:0000313" key="9">
    <source>
        <dbReference type="EMBL" id="KAK9925671.1"/>
    </source>
</evidence>
<dbReference type="InterPro" id="IPR003165">
    <property type="entry name" value="Piwi"/>
</dbReference>
<dbReference type="GO" id="GO:1990904">
    <property type="term" value="C:ribonucleoprotein complex"/>
    <property type="evidence" value="ECO:0007669"/>
    <property type="project" value="UniProtKB-KW"/>
</dbReference>
<dbReference type="FunFam" id="3.30.420.10:FF:000013">
    <property type="entry name" value="protein argonaute 10-like"/>
    <property type="match status" value="1"/>
</dbReference>
<keyword evidence="2" id="KW-0678">Repressor</keyword>